<keyword evidence="2" id="KW-1185">Reference proteome</keyword>
<sequence length="95" mass="10597">MKQPRTTRTFLFPLVASLKLARCACVSLKWTTRPGHDDRLTLDGVHGRVALMLILFQRFFPFVAVRSRAVCVCSFVLTAVAETVVVVLIVVVAYC</sequence>
<protein>
    <submittedName>
        <fullName evidence="3">Secreted protein</fullName>
    </submittedName>
</protein>
<feature type="transmembrane region" description="Helical" evidence="1">
    <location>
        <begin position="72"/>
        <end position="94"/>
    </location>
</feature>
<proteinExistence type="predicted"/>
<dbReference type="AlphaFoldDB" id="A0A914VE23"/>
<name>A0A914VE23_9BILA</name>
<keyword evidence="1" id="KW-1133">Transmembrane helix</keyword>
<reference evidence="3" key="1">
    <citation type="submission" date="2022-11" db="UniProtKB">
        <authorList>
            <consortium name="WormBaseParasite"/>
        </authorList>
    </citation>
    <scope>IDENTIFICATION</scope>
</reference>
<organism evidence="2 3">
    <name type="scientific">Plectus sambesii</name>
    <dbReference type="NCBI Taxonomy" id="2011161"/>
    <lineage>
        <taxon>Eukaryota</taxon>
        <taxon>Metazoa</taxon>
        <taxon>Ecdysozoa</taxon>
        <taxon>Nematoda</taxon>
        <taxon>Chromadorea</taxon>
        <taxon>Plectida</taxon>
        <taxon>Plectina</taxon>
        <taxon>Plectoidea</taxon>
        <taxon>Plectidae</taxon>
        <taxon>Plectus</taxon>
    </lineage>
</organism>
<dbReference type="Proteomes" id="UP000887566">
    <property type="component" value="Unplaced"/>
</dbReference>
<keyword evidence="1" id="KW-0472">Membrane</keyword>
<evidence type="ECO:0000313" key="2">
    <source>
        <dbReference type="Proteomes" id="UP000887566"/>
    </source>
</evidence>
<evidence type="ECO:0000256" key="1">
    <source>
        <dbReference type="SAM" id="Phobius"/>
    </source>
</evidence>
<evidence type="ECO:0000313" key="3">
    <source>
        <dbReference type="WBParaSite" id="PSAMB.scaffold1838size27451.g15144.t1"/>
    </source>
</evidence>
<keyword evidence="1" id="KW-0812">Transmembrane</keyword>
<accession>A0A914VE23</accession>
<dbReference type="WBParaSite" id="PSAMB.scaffold1838size27451.g15144.t1">
    <property type="protein sequence ID" value="PSAMB.scaffold1838size27451.g15144.t1"/>
    <property type="gene ID" value="PSAMB.scaffold1838size27451.g15144"/>
</dbReference>